<name>A0A0M3PMP4_SUHV</name>
<comment type="similarity">
    <text evidence="1">Belongs to the alphaherpesvirinae envelope protein US9 family.</text>
</comment>
<dbReference type="EMBL" id="KP895103">
    <property type="protein sequence ID" value="ALB06106.1"/>
    <property type="molecule type" value="Genomic_DNA"/>
</dbReference>
<proteinExistence type="inferred from homology"/>
<organism evidence="4">
    <name type="scientific">Suid herpesvirus 1</name>
    <name type="common">SuHV-1</name>
    <name type="synonym">Pseudorabies virus</name>
    <dbReference type="NCBI Taxonomy" id="10345"/>
    <lineage>
        <taxon>Viruses</taxon>
        <taxon>Duplodnaviria</taxon>
        <taxon>Heunggongvirae</taxon>
        <taxon>Peploviricota</taxon>
        <taxon>Herviviricetes</taxon>
        <taxon>Herpesvirales</taxon>
        <taxon>Orthoherpesviridae</taxon>
        <taxon>Alphaherpesvirinae</taxon>
        <taxon>Varicellovirus</taxon>
        <taxon>Varicellovirus suidalpha1</taxon>
    </lineage>
</organism>
<evidence type="ECO:0000256" key="3">
    <source>
        <dbReference type="SAM" id="Phobius"/>
    </source>
</evidence>
<sequence>MPGAASVDMDTFDPSAPVPTSVSNPAADVLLAPKGPRSPLRPQDDSDCYYSESDNETPSEFLRRVGRRQAARRRRRRCLMGVAISAAALVICSLPALLGGIVARHV</sequence>
<dbReference type="GO" id="GO:0075733">
    <property type="term" value="P:intracellular transport of virus"/>
    <property type="evidence" value="ECO:0007669"/>
    <property type="project" value="InterPro"/>
</dbReference>
<keyword evidence="3" id="KW-0812">Transmembrane</keyword>
<keyword evidence="4" id="KW-0946">Virion</keyword>
<evidence type="ECO:0000256" key="1">
    <source>
        <dbReference type="ARBA" id="ARBA00005410"/>
    </source>
</evidence>
<dbReference type="GO" id="GO:0019031">
    <property type="term" value="C:viral envelope"/>
    <property type="evidence" value="ECO:0007669"/>
    <property type="project" value="UniProtKB-KW"/>
</dbReference>
<feature type="region of interest" description="Disordered" evidence="2">
    <location>
        <begin position="1"/>
        <end position="56"/>
    </location>
</feature>
<dbReference type="GO" id="GO:0043657">
    <property type="term" value="C:host cell"/>
    <property type="evidence" value="ECO:0007669"/>
    <property type="project" value="GOC"/>
</dbReference>
<protein>
    <submittedName>
        <fullName evidence="4">Type II envelope protein US9</fullName>
    </submittedName>
</protein>
<feature type="transmembrane region" description="Helical" evidence="3">
    <location>
        <begin position="78"/>
        <end position="103"/>
    </location>
</feature>
<reference evidence="4" key="1">
    <citation type="submission" date="2015-03" db="EMBL/GenBank/DDBJ databases">
        <title>Spillover infection of newly emerged pseudorabies virus (PrV) variant from pigs to raccoon dogs in Heilongjiang, China.</title>
        <authorList>
            <person name="Zhu H."/>
            <person name="Wen Y."/>
            <person name="Cheng S."/>
            <person name="Wang F."/>
            <person name="Liu Y."/>
        </authorList>
    </citation>
    <scope>NUCLEOTIDE SEQUENCE</scope>
    <source>
        <strain evidence="4">Rang</strain>
    </source>
</reference>
<keyword evidence="4" id="KW-0261">Viral envelope protein</keyword>
<dbReference type="InterPro" id="IPR009278">
    <property type="entry name" value="Herpes_US9"/>
</dbReference>
<evidence type="ECO:0000256" key="2">
    <source>
        <dbReference type="SAM" id="MobiDB-lite"/>
    </source>
</evidence>
<dbReference type="Pfam" id="PF06072">
    <property type="entry name" value="Herpes_US9"/>
    <property type="match status" value="1"/>
</dbReference>
<accession>A0A0M3PMP4</accession>
<evidence type="ECO:0000313" key="4">
    <source>
        <dbReference type="EMBL" id="ALB06106.1"/>
    </source>
</evidence>
<keyword evidence="3" id="KW-1133">Transmembrane helix</keyword>
<keyword evidence="3" id="KW-0472">Membrane</keyword>